<organism evidence="19 20">
    <name type="scientific">Gottschalkia acidurici (strain ATCC 7906 / DSM 604 / BCRC 14475 / CIP 104303 / KCTC 5404 / NCIMB 10678 / 9a)</name>
    <name type="common">Clostridium acidurici</name>
    <dbReference type="NCBI Taxonomy" id="1128398"/>
    <lineage>
        <taxon>Bacteria</taxon>
        <taxon>Bacillati</taxon>
        <taxon>Bacillota</taxon>
        <taxon>Tissierellia</taxon>
        <taxon>Tissierellales</taxon>
        <taxon>Gottschalkiaceae</taxon>
        <taxon>Gottschalkia</taxon>
    </lineage>
</organism>
<dbReference type="eggNOG" id="COG0571">
    <property type="taxonomic scope" value="Bacteria"/>
</dbReference>
<evidence type="ECO:0000256" key="5">
    <source>
        <dbReference type="ARBA" id="ARBA00022490"/>
    </source>
</evidence>
<dbReference type="GO" id="GO:0008033">
    <property type="term" value="P:tRNA processing"/>
    <property type="evidence" value="ECO:0007669"/>
    <property type="project" value="UniProtKB-KW"/>
</dbReference>
<dbReference type="NCBIfam" id="TIGR02191">
    <property type="entry name" value="RNaseIII"/>
    <property type="match status" value="1"/>
</dbReference>
<dbReference type="Pfam" id="PF00035">
    <property type="entry name" value="dsrm"/>
    <property type="match status" value="1"/>
</dbReference>
<dbReference type="PATRIC" id="fig|1128398.3.peg.1669"/>
<dbReference type="EMBL" id="CP003326">
    <property type="protein sequence ID" value="AFS78637.1"/>
    <property type="molecule type" value="Genomic_DNA"/>
</dbReference>
<evidence type="ECO:0000313" key="19">
    <source>
        <dbReference type="EMBL" id="AFS78637.1"/>
    </source>
</evidence>
<evidence type="ECO:0000256" key="4">
    <source>
        <dbReference type="ARBA" id="ARBA00011738"/>
    </source>
</evidence>
<evidence type="ECO:0000256" key="8">
    <source>
        <dbReference type="ARBA" id="ARBA00022694"/>
    </source>
</evidence>
<evidence type="ECO:0000256" key="1">
    <source>
        <dbReference type="ARBA" id="ARBA00000109"/>
    </source>
</evidence>
<evidence type="ECO:0000259" key="18">
    <source>
        <dbReference type="PROSITE" id="PS50142"/>
    </source>
</evidence>
<dbReference type="GO" id="GO:0005737">
    <property type="term" value="C:cytoplasm"/>
    <property type="evidence" value="ECO:0007669"/>
    <property type="project" value="UniProtKB-SubCell"/>
</dbReference>
<dbReference type="GO" id="GO:0004525">
    <property type="term" value="F:ribonuclease III activity"/>
    <property type="evidence" value="ECO:0007669"/>
    <property type="project" value="UniProtKB-UniRule"/>
</dbReference>
<evidence type="ECO:0000259" key="17">
    <source>
        <dbReference type="PROSITE" id="PS50137"/>
    </source>
</evidence>
<dbReference type="Gene3D" id="3.30.160.20">
    <property type="match status" value="1"/>
</dbReference>
<keyword evidence="7 15" id="KW-0507">mRNA processing</keyword>
<dbReference type="KEGG" id="cad:Curi_c16290"/>
<evidence type="ECO:0000256" key="12">
    <source>
        <dbReference type="ARBA" id="ARBA00022801"/>
    </source>
</evidence>
<keyword evidence="9 15" id="KW-0540">Nuclease</keyword>
<dbReference type="GO" id="GO:0006364">
    <property type="term" value="P:rRNA processing"/>
    <property type="evidence" value="ECO:0007669"/>
    <property type="project" value="UniProtKB-UniRule"/>
</dbReference>
<dbReference type="GO" id="GO:0042802">
    <property type="term" value="F:identical protein binding"/>
    <property type="evidence" value="ECO:0007669"/>
    <property type="project" value="UniProtKB-ARBA"/>
</dbReference>
<dbReference type="SMART" id="SM00535">
    <property type="entry name" value="RIBOc"/>
    <property type="match status" value="1"/>
</dbReference>
<keyword evidence="15" id="KW-0699">rRNA-binding</keyword>
<dbReference type="SUPFAM" id="SSF54768">
    <property type="entry name" value="dsRNA-binding domain-like"/>
    <property type="match status" value="1"/>
</dbReference>
<dbReference type="GO" id="GO:0046872">
    <property type="term" value="F:metal ion binding"/>
    <property type="evidence" value="ECO:0007669"/>
    <property type="project" value="UniProtKB-KW"/>
</dbReference>
<dbReference type="SUPFAM" id="SSF69065">
    <property type="entry name" value="RNase III domain-like"/>
    <property type="match status" value="1"/>
</dbReference>
<dbReference type="HOGENOM" id="CLU_000907_1_3_9"/>
<comment type="similarity">
    <text evidence="3">Belongs to the ribonuclease III family.</text>
</comment>
<evidence type="ECO:0000256" key="7">
    <source>
        <dbReference type="ARBA" id="ARBA00022664"/>
    </source>
</evidence>
<keyword evidence="5 15" id="KW-0963">Cytoplasm</keyword>
<evidence type="ECO:0000256" key="2">
    <source>
        <dbReference type="ARBA" id="ARBA00004496"/>
    </source>
</evidence>
<dbReference type="OrthoDB" id="9805026at2"/>
<feature type="active site" evidence="15">
    <location>
        <position position="58"/>
    </location>
</feature>
<comment type="function">
    <text evidence="15">Digests double-stranded RNA. Involved in the processing of primary rRNA transcript to yield the immediate precursors to the large and small rRNAs (23S and 16S). Processes some mRNAs, and tRNAs when they are encoded in the rRNA operon. Processes pre-crRNA and tracrRNA of type II CRISPR loci if present in the organism.</text>
</comment>
<dbReference type="PROSITE" id="PS50142">
    <property type="entry name" value="RNASE_3_2"/>
    <property type="match status" value="1"/>
</dbReference>
<dbReference type="GO" id="GO:0006397">
    <property type="term" value="P:mRNA processing"/>
    <property type="evidence" value="ECO:0007669"/>
    <property type="project" value="UniProtKB-UniRule"/>
</dbReference>
<keyword evidence="14 15" id="KW-0694">RNA-binding</keyword>
<evidence type="ECO:0000313" key="20">
    <source>
        <dbReference type="Proteomes" id="UP000006094"/>
    </source>
</evidence>
<name>K0B0N7_GOTA9</name>
<dbReference type="CDD" id="cd10845">
    <property type="entry name" value="DSRM_RNAse_III_family"/>
    <property type="match status" value="1"/>
</dbReference>
<dbReference type="STRING" id="1128398.Curi_c16290"/>
<comment type="subunit">
    <text evidence="4 15">Homodimer.</text>
</comment>
<dbReference type="PROSITE" id="PS00517">
    <property type="entry name" value="RNASE_3_1"/>
    <property type="match status" value="1"/>
</dbReference>
<protein>
    <recommendedName>
        <fullName evidence="15">Ribonuclease 3</fullName>
        <ecNumber evidence="15">3.1.26.3</ecNumber>
    </recommendedName>
    <alternativeName>
        <fullName evidence="15">Ribonuclease III</fullName>
        <shortName evidence="15">RNase III</shortName>
    </alternativeName>
</protein>
<evidence type="ECO:0000256" key="9">
    <source>
        <dbReference type="ARBA" id="ARBA00022722"/>
    </source>
</evidence>
<feature type="domain" description="DRBM" evidence="17">
    <location>
        <begin position="169"/>
        <end position="238"/>
    </location>
</feature>
<accession>K0B0N7</accession>
<dbReference type="EC" id="3.1.26.3" evidence="15"/>
<dbReference type="AlphaFoldDB" id="K0B0N7"/>
<reference evidence="19 20" key="1">
    <citation type="journal article" date="2012" name="PLoS ONE">
        <title>The purine-utilizing bacterium Clostridium acidurici 9a: a genome-guided metabolic reconsideration.</title>
        <authorList>
            <person name="Hartwich K."/>
            <person name="Poehlein A."/>
            <person name="Daniel R."/>
        </authorList>
    </citation>
    <scope>NUCLEOTIDE SEQUENCE [LARGE SCALE GENOMIC DNA]</scope>
    <source>
        <strain evidence="20">ATCC 7906 / DSM 604 / BCRC 14475 / CIP 104303 / KCTC 5404 / NCIMB 10678 / 9a</strain>
    </source>
</reference>
<dbReference type="InterPro" id="IPR000999">
    <property type="entry name" value="RNase_III_dom"/>
</dbReference>
<keyword evidence="11 15" id="KW-0255">Endonuclease</keyword>
<gene>
    <name evidence="15 19" type="primary">rnc</name>
    <name evidence="19" type="ordered locus">Curi_c16290</name>
</gene>
<dbReference type="RefSeq" id="WP_014967773.1">
    <property type="nucleotide sequence ID" value="NC_018664.1"/>
</dbReference>
<comment type="cofactor">
    <cofactor evidence="15">
        <name>Mg(2+)</name>
        <dbReference type="ChEBI" id="CHEBI:18420"/>
    </cofactor>
</comment>
<dbReference type="InterPro" id="IPR036389">
    <property type="entry name" value="RNase_III_sf"/>
</dbReference>
<keyword evidence="20" id="KW-1185">Reference proteome</keyword>
<dbReference type="HAMAP" id="MF_00104">
    <property type="entry name" value="RNase_III"/>
    <property type="match status" value="1"/>
</dbReference>
<evidence type="ECO:0000256" key="13">
    <source>
        <dbReference type="ARBA" id="ARBA00022842"/>
    </source>
</evidence>
<dbReference type="InterPro" id="IPR014720">
    <property type="entry name" value="dsRBD_dom"/>
</dbReference>
<evidence type="ECO:0000256" key="11">
    <source>
        <dbReference type="ARBA" id="ARBA00022759"/>
    </source>
</evidence>
<keyword evidence="10 15" id="KW-0479">Metal-binding</keyword>
<dbReference type="GO" id="GO:0003725">
    <property type="term" value="F:double-stranded RNA binding"/>
    <property type="evidence" value="ECO:0007669"/>
    <property type="project" value="TreeGrafter"/>
</dbReference>
<feature type="domain" description="RNase III" evidence="18">
    <location>
        <begin position="12"/>
        <end position="141"/>
    </location>
</feature>
<dbReference type="CDD" id="cd00593">
    <property type="entry name" value="RIBOc"/>
    <property type="match status" value="1"/>
</dbReference>
<evidence type="ECO:0000256" key="3">
    <source>
        <dbReference type="ARBA" id="ARBA00010183"/>
    </source>
</evidence>
<comment type="catalytic activity">
    <reaction evidence="1 15">
        <text>Endonucleolytic cleavage to 5'-phosphomonoester.</text>
        <dbReference type="EC" id="3.1.26.3"/>
    </reaction>
</comment>
<evidence type="ECO:0000256" key="14">
    <source>
        <dbReference type="ARBA" id="ARBA00022884"/>
    </source>
</evidence>
<comment type="subcellular location">
    <subcellularLocation>
        <location evidence="2 15">Cytoplasm</location>
    </subcellularLocation>
</comment>
<feature type="binding site" evidence="15">
    <location>
        <position position="54"/>
    </location>
    <ligand>
        <name>Mg(2+)</name>
        <dbReference type="ChEBI" id="CHEBI:18420"/>
    </ligand>
</feature>
<dbReference type="GO" id="GO:0019843">
    <property type="term" value="F:rRNA binding"/>
    <property type="evidence" value="ECO:0007669"/>
    <property type="project" value="UniProtKB-KW"/>
</dbReference>
<evidence type="ECO:0000256" key="15">
    <source>
        <dbReference type="HAMAP-Rule" id="MF_00104"/>
    </source>
</evidence>
<keyword evidence="8 15" id="KW-0819">tRNA processing</keyword>
<keyword evidence="12 15" id="KW-0378">Hydrolase</keyword>
<dbReference type="PANTHER" id="PTHR11207">
    <property type="entry name" value="RIBONUCLEASE III"/>
    <property type="match status" value="1"/>
</dbReference>
<dbReference type="InterPro" id="IPR011907">
    <property type="entry name" value="RNase_III"/>
</dbReference>
<sequence>MLRKIDTREILLKEIQEKTEYKFSDIHLLNWALTHSSYANEHKKQKIVYNERLEFLGDSILGLVVSEYIFIKYPNYPEGDLTKLRATVVCEPSLSYIARQIDLGKYLLLGKGEEATGGRERVSILADAFEALIGAIYLDGKIESAKTFVLKYLTPVIENAVNGVELFIDHKTHLQELLQKKIKCKIEYRVVLEEGPDHNKIFHTEVLVKDEVLGKGIGKSKKEAEQDAARSAINRMEDNNE</sequence>
<dbReference type="Proteomes" id="UP000006094">
    <property type="component" value="Chromosome"/>
</dbReference>
<dbReference type="Gene3D" id="1.10.1520.10">
    <property type="entry name" value="Ribonuclease III domain"/>
    <property type="match status" value="1"/>
</dbReference>
<keyword evidence="6 15" id="KW-0698">rRNA processing</keyword>
<evidence type="ECO:0000256" key="6">
    <source>
        <dbReference type="ARBA" id="ARBA00022552"/>
    </source>
</evidence>
<dbReference type="FunFam" id="1.10.1520.10:FF:000001">
    <property type="entry name" value="Ribonuclease 3"/>
    <property type="match status" value="1"/>
</dbReference>
<feature type="active site" evidence="15">
    <location>
        <position position="130"/>
    </location>
</feature>
<dbReference type="PANTHER" id="PTHR11207:SF0">
    <property type="entry name" value="RIBONUCLEASE 3"/>
    <property type="match status" value="1"/>
</dbReference>
<proteinExistence type="inferred from homology"/>
<dbReference type="PROSITE" id="PS50137">
    <property type="entry name" value="DS_RBD"/>
    <property type="match status" value="1"/>
</dbReference>
<evidence type="ECO:0000256" key="10">
    <source>
        <dbReference type="ARBA" id="ARBA00022723"/>
    </source>
</evidence>
<dbReference type="SMART" id="SM00358">
    <property type="entry name" value="DSRM"/>
    <property type="match status" value="1"/>
</dbReference>
<dbReference type="Pfam" id="PF14622">
    <property type="entry name" value="Ribonucleas_3_3"/>
    <property type="match status" value="1"/>
</dbReference>
<dbReference type="GO" id="GO:0010468">
    <property type="term" value="P:regulation of gene expression"/>
    <property type="evidence" value="ECO:0007669"/>
    <property type="project" value="TreeGrafter"/>
</dbReference>
<feature type="binding site" evidence="15">
    <location>
        <position position="127"/>
    </location>
    <ligand>
        <name>Mg(2+)</name>
        <dbReference type="ChEBI" id="CHEBI:18420"/>
    </ligand>
</feature>
<keyword evidence="13 15" id="KW-0460">Magnesium</keyword>
<feature type="region of interest" description="Disordered" evidence="16">
    <location>
        <begin position="218"/>
        <end position="241"/>
    </location>
</feature>
<evidence type="ECO:0000256" key="16">
    <source>
        <dbReference type="SAM" id="MobiDB-lite"/>
    </source>
</evidence>
<dbReference type="FunFam" id="3.30.160.20:FF:000003">
    <property type="entry name" value="Ribonuclease 3"/>
    <property type="match status" value="1"/>
</dbReference>
<feature type="binding site" evidence="15">
    <location>
        <position position="130"/>
    </location>
    <ligand>
        <name>Mg(2+)</name>
        <dbReference type="ChEBI" id="CHEBI:18420"/>
    </ligand>
</feature>